<comment type="caution">
    <text evidence="1">The sequence shown here is derived from an EMBL/GenBank/DDBJ whole genome shotgun (WGS) entry which is preliminary data.</text>
</comment>
<dbReference type="AlphaFoldDB" id="A0A2W4R2S6"/>
<reference evidence="1 2" key="1">
    <citation type="journal article" date="2018" name="Aquat. Microb. Ecol.">
        <title>Gammaproteobacterial methanotrophs dominate.</title>
        <authorList>
            <person name="Rissanen A.J."/>
            <person name="Saarenheimo J."/>
            <person name="Tiirola M."/>
            <person name="Peura S."/>
            <person name="Aalto S.L."/>
            <person name="Karvinen A."/>
            <person name="Nykanen H."/>
        </authorList>
    </citation>
    <scope>NUCLEOTIDE SEQUENCE [LARGE SCALE GENOMIC DNA]</scope>
    <source>
        <strain evidence="1">AMbin10</strain>
    </source>
</reference>
<organism evidence="1 2">
    <name type="scientific">Candidatus Methylumidiphilus alinenensis</name>
    <dbReference type="NCBI Taxonomy" id="2202197"/>
    <lineage>
        <taxon>Bacteria</taxon>
        <taxon>Pseudomonadati</taxon>
        <taxon>Pseudomonadota</taxon>
        <taxon>Gammaproteobacteria</taxon>
        <taxon>Methylococcales</taxon>
        <taxon>Candidatus Methylumidiphilus</taxon>
    </lineage>
</organism>
<gene>
    <name evidence="1" type="ORF">DM484_12810</name>
</gene>
<proteinExistence type="predicted"/>
<sequence>MSLRQAADMAWHAGLLILVNFIHSVSAEENTMSSVAKLELVWTFQYMARDSSYIFSFDPVFGLKDIDGHQIGVDGWKYLSAPDSVTPAVLVVDYGITLEQLNRAIERLKVEGGFHSVVISVDLPVKGGSPR</sequence>
<dbReference type="EMBL" id="QJPH01000315">
    <property type="protein sequence ID" value="PZN78555.1"/>
    <property type="molecule type" value="Genomic_DNA"/>
</dbReference>
<dbReference type="Proteomes" id="UP000249396">
    <property type="component" value="Unassembled WGS sequence"/>
</dbReference>
<accession>A0A2W4R2S6</accession>
<name>A0A2W4R2S6_9GAMM</name>
<evidence type="ECO:0000313" key="2">
    <source>
        <dbReference type="Proteomes" id="UP000249396"/>
    </source>
</evidence>
<evidence type="ECO:0000313" key="1">
    <source>
        <dbReference type="EMBL" id="PZN78555.1"/>
    </source>
</evidence>
<protein>
    <submittedName>
        <fullName evidence="1">Uncharacterized protein</fullName>
    </submittedName>
</protein>